<dbReference type="PROSITE" id="PS50103">
    <property type="entry name" value="ZF_C3H1"/>
    <property type="match status" value="1"/>
</dbReference>
<dbReference type="PROSITE" id="PS50206">
    <property type="entry name" value="RHODANESE_3"/>
    <property type="match status" value="1"/>
</dbReference>
<comment type="caution">
    <text evidence="1">The sequence shown here is derived from an EMBL/GenBank/DDBJ whole genome shotgun (WGS) entry which is preliminary data.</text>
</comment>
<dbReference type="SUPFAM" id="SSF90229">
    <property type="entry name" value="CCCH zinc finger"/>
    <property type="match status" value="1"/>
</dbReference>
<dbReference type="InterPro" id="IPR001763">
    <property type="entry name" value="Rhodanese-like_dom"/>
</dbReference>
<accession>A0A1Q9D909</accession>
<keyword evidence="2" id="KW-1185">Reference proteome</keyword>
<dbReference type="AlphaFoldDB" id="A0A1Q9D909"/>
<protein>
    <submittedName>
        <fullName evidence="1">Uncharacterized protein</fullName>
    </submittedName>
</protein>
<proteinExistence type="predicted"/>
<sequence length="1066" mass="120565">MAEEPVEAHAPQSVDLPQELREQGVARMRRAHLASQCLECQQQILPGDEIYPVEGRPGLKRSSLCWLHLPCAQRLGPPPVPLCKHFVRSGCCLYGEDCFFAHPPEAGQEALRRQRSRAQRPNTKIANRGEGRRNGVKNYSKASVLRRWLLDSFGVQRLRAGSGVLDVAGGKGELAWELVNLNLIPAVVLEPRLLELQSVERKWRNGIFWRNPIFHSHLHCAHDPSIEPCRPGHLRLIITPALVTWLSCLQSQWGEANDGLDSLGDLGNLSAFEHARERAQDLRWTRKGLQTHEEDDEALGEHPAEMEDDAILEAAVTDGSKDSEAWAAHEEDLECGRLAAEAKESILNCSAVVALHPDQAAEPALRLALALRKPCAIVPCCVYSAEFPKRKLRSGRPVRTYEELLEYLQQLDERIQRVDLDFEGKRTLLFITPEDALREQPSVTAPPSDESQEDIEEKALIVQERLLSVEYPSACRPAACAGHCVILHRSETWLKKPLHRQQRMKHRRLRRRWWLQLGVLSKLAAEVQNCSSVQSCGLGKLFLFTGALTSPGYDLKATVDRVVFSYHSRLEEKVKSLQRKHILAVLHRHRSVLAKASALSESQIVLRSRDFTIGVHADQESASGAWRGQIRAWQAFAETQAHGFLLDQERHFTGAVFARFLDLYWASSSEKDGEFWLDYGYLIPQDTRRKVPSESFAWSRIDEVLQKKLVIFTQPPGYWDSLEALAQAVPKSPWTVWVDFDLTISPCCFDSFSFTQLIVRQSSGDLPHVVFRDSPREDYHHHCANAGFIVVRNTSVGRLFVELAREKRRWPRLPYGYQAAVAESLLELLGIETAVLRGGPPSYSSQCLPHLVLGKPLGDTSYANYCMCWRQQLDRLVGEGRDGSRWVQFLRPREGPEVGLLLASLFLYRGSLSRKKPRGAGYLPLHTWSRAKHRRYVEAWVPPEFKYGGPCALLPLILHWASLPHRPALIYEFLNSRFPKSMPLDILVNGTAHDLAIVYRAAAQEGRASWHSFLKRHANIADSWRMASQHDGPIHKKLDDAACNLGSRRLWLFGGYTDSTRSTDLA</sequence>
<gene>
    <name evidence="1" type="ORF">AK812_SmicGene26603</name>
</gene>
<dbReference type="Proteomes" id="UP000186817">
    <property type="component" value="Unassembled WGS sequence"/>
</dbReference>
<name>A0A1Q9D909_SYMMI</name>
<dbReference type="InterPro" id="IPR036855">
    <property type="entry name" value="Znf_CCCH_sf"/>
</dbReference>
<dbReference type="InterPro" id="IPR000571">
    <property type="entry name" value="Znf_CCCH"/>
</dbReference>
<dbReference type="OrthoDB" id="7459479at2759"/>
<dbReference type="PANTHER" id="PTHR36971">
    <property type="entry name" value="UNNAMED PRODUCT"/>
    <property type="match status" value="1"/>
</dbReference>
<organism evidence="1 2">
    <name type="scientific">Symbiodinium microadriaticum</name>
    <name type="common">Dinoflagellate</name>
    <name type="synonym">Zooxanthella microadriatica</name>
    <dbReference type="NCBI Taxonomy" id="2951"/>
    <lineage>
        <taxon>Eukaryota</taxon>
        <taxon>Sar</taxon>
        <taxon>Alveolata</taxon>
        <taxon>Dinophyceae</taxon>
        <taxon>Suessiales</taxon>
        <taxon>Symbiodiniaceae</taxon>
        <taxon>Symbiodinium</taxon>
    </lineage>
</organism>
<dbReference type="GO" id="GO:0046872">
    <property type="term" value="F:metal ion binding"/>
    <property type="evidence" value="ECO:0007669"/>
    <property type="project" value="InterPro"/>
</dbReference>
<dbReference type="PANTHER" id="PTHR36971:SF1">
    <property type="entry name" value="METHYLTRANSFERASE DOMAIN-CONTAINING PROTEIN"/>
    <property type="match status" value="1"/>
</dbReference>
<dbReference type="SMART" id="SM00356">
    <property type="entry name" value="ZnF_C3H1"/>
    <property type="match status" value="1"/>
</dbReference>
<evidence type="ECO:0000313" key="1">
    <source>
        <dbReference type="EMBL" id="OLP91692.1"/>
    </source>
</evidence>
<evidence type="ECO:0000313" key="2">
    <source>
        <dbReference type="Proteomes" id="UP000186817"/>
    </source>
</evidence>
<dbReference type="EMBL" id="LSRX01000654">
    <property type="protein sequence ID" value="OLP91692.1"/>
    <property type="molecule type" value="Genomic_DNA"/>
</dbReference>
<reference evidence="1 2" key="1">
    <citation type="submission" date="2016-02" db="EMBL/GenBank/DDBJ databases">
        <title>Genome analysis of coral dinoflagellate symbionts highlights evolutionary adaptations to a symbiotic lifestyle.</title>
        <authorList>
            <person name="Aranda M."/>
            <person name="Li Y."/>
            <person name="Liew Y.J."/>
            <person name="Baumgarten S."/>
            <person name="Simakov O."/>
            <person name="Wilson M."/>
            <person name="Piel J."/>
            <person name="Ashoor H."/>
            <person name="Bougouffa S."/>
            <person name="Bajic V.B."/>
            <person name="Ryu T."/>
            <person name="Ravasi T."/>
            <person name="Bayer T."/>
            <person name="Micklem G."/>
            <person name="Kim H."/>
            <person name="Bhak J."/>
            <person name="Lajeunesse T.C."/>
            <person name="Voolstra C.R."/>
        </authorList>
    </citation>
    <scope>NUCLEOTIDE SEQUENCE [LARGE SCALE GENOMIC DNA]</scope>
    <source>
        <strain evidence="1 2">CCMP2467</strain>
    </source>
</reference>